<dbReference type="AlphaFoldDB" id="A0A084VPS2"/>
<protein>
    <submittedName>
        <fullName evidence="5">AGAP009444-PA-like protein</fullName>
    </submittedName>
</protein>
<dbReference type="SMART" id="SM00298">
    <property type="entry name" value="CHROMO"/>
    <property type="match status" value="3"/>
</dbReference>
<sequence>MDRTKEKANKDSDDSTGRSEEKILVEVIDRRERNGKVEYLLKWKGYDFDNYSWEVRENLDYPELIKEFEQARTDKANKDGKGKEKLTSKKRKVDSNNENDTTDDDVRDDAGSTNKDSDDSTGSSEEEYVVDKVVDRRVRKGKVEYLLKWKGYDYSWEPRENLDYPELIKAFEQARTDKANKNGKGKEKRTSKKKKGDSDNENDATDDDVRDDAGSTKSAKSNTTDNRADNEEAADELTGFEKAERILGGTEIDKEMLFLIKWNGKEEAQIVKSKEARKYCPQLVIDFYEERLTWENIPDVLAEKN</sequence>
<feature type="domain" description="Chromo" evidence="4">
    <location>
        <begin position="128"/>
        <end position="183"/>
    </location>
</feature>
<feature type="domain" description="Chromo" evidence="4">
    <location>
        <begin position="18"/>
        <end position="80"/>
    </location>
</feature>
<dbReference type="InterPro" id="IPR051219">
    <property type="entry name" value="Heterochromatin_chromo-domain"/>
</dbReference>
<dbReference type="OrthoDB" id="433924at2759"/>
<dbReference type="STRING" id="74873.A0A084VPS2"/>
<accession>A0A084VPS2</accession>
<feature type="compositionally biased region" description="Basic residues" evidence="3">
    <location>
        <begin position="181"/>
        <end position="195"/>
    </location>
</feature>
<dbReference type="SMART" id="SM00300">
    <property type="entry name" value="ChSh"/>
    <property type="match status" value="1"/>
</dbReference>
<dbReference type="SUPFAM" id="SSF54160">
    <property type="entry name" value="Chromo domain-like"/>
    <property type="match status" value="3"/>
</dbReference>
<comment type="subcellular location">
    <subcellularLocation>
        <location evidence="1">Nucleus</location>
    </subcellularLocation>
</comment>
<dbReference type="OMA" id="THEQNCA"/>
<reference evidence="5 7" key="1">
    <citation type="journal article" date="2014" name="BMC Genomics">
        <title>Genome sequence of Anopheles sinensis provides insight into genetics basis of mosquito competence for malaria parasites.</title>
        <authorList>
            <person name="Zhou D."/>
            <person name="Zhang D."/>
            <person name="Ding G."/>
            <person name="Shi L."/>
            <person name="Hou Q."/>
            <person name="Ye Y."/>
            <person name="Xu Y."/>
            <person name="Zhou H."/>
            <person name="Xiong C."/>
            <person name="Li S."/>
            <person name="Yu J."/>
            <person name="Hong S."/>
            <person name="Yu X."/>
            <person name="Zou P."/>
            <person name="Chen C."/>
            <person name="Chang X."/>
            <person name="Wang W."/>
            <person name="Lv Y."/>
            <person name="Sun Y."/>
            <person name="Ma L."/>
            <person name="Shen B."/>
            <person name="Zhu C."/>
        </authorList>
    </citation>
    <scope>NUCLEOTIDE SEQUENCE [LARGE SCALE GENOMIC DNA]</scope>
</reference>
<gene>
    <name evidence="5" type="ORF">ZHAS_00007351</name>
</gene>
<dbReference type="Gene3D" id="2.40.50.40">
    <property type="match status" value="3"/>
</dbReference>
<dbReference type="Pfam" id="PF00385">
    <property type="entry name" value="Chromo"/>
    <property type="match status" value="2"/>
</dbReference>
<name>A0A084VPS2_ANOSI</name>
<evidence type="ECO:0000256" key="2">
    <source>
        <dbReference type="ARBA" id="ARBA00023242"/>
    </source>
</evidence>
<dbReference type="Pfam" id="PF01393">
    <property type="entry name" value="Chromo_shadow"/>
    <property type="match status" value="1"/>
</dbReference>
<feature type="compositionally biased region" description="Acidic residues" evidence="3">
    <location>
        <begin position="199"/>
        <end position="210"/>
    </location>
</feature>
<evidence type="ECO:0000256" key="3">
    <source>
        <dbReference type="SAM" id="MobiDB-lite"/>
    </source>
</evidence>
<evidence type="ECO:0000259" key="4">
    <source>
        <dbReference type="PROSITE" id="PS50013"/>
    </source>
</evidence>
<dbReference type="EnsemblMetazoa" id="ASIC007351-RA">
    <property type="protein sequence ID" value="ASIC007351-PA"/>
    <property type="gene ID" value="ASIC007351"/>
</dbReference>
<feature type="region of interest" description="Disordered" evidence="3">
    <location>
        <begin position="71"/>
        <end position="133"/>
    </location>
</feature>
<feature type="region of interest" description="Disordered" evidence="3">
    <location>
        <begin position="1"/>
        <end position="22"/>
    </location>
</feature>
<dbReference type="GO" id="GO:0005634">
    <property type="term" value="C:nucleus"/>
    <property type="evidence" value="ECO:0007669"/>
    <property type="project" value="UniProtKB-SubCell"/>
</dbReference>
<dbReference type="InterPro" id="IPR023780">
    <property type="entry name" value="Chromo_domain"/>
</dbReference>
<dbReference type="PANTHER" id="PTHR22812">
    <property type="entry name" value="CHROMOBOX PROTEIN"/>
    <property type="match status" value="1"/>
</dbReference>
<dbReference type="InterPro" id="IPR008251">
    <property type="entry name" value="Chromo_shadow_dom"/>
</dbReference>
<dbReference type="PROSITE" id="PS50013">
    <property type="entry name" value="CHROMO_2"/>
    <property type="match status" value="3"/>
</dbReference>
<feature type="region of interest" description="Disordered" evidence="3">
    <location>
        <begin position="178"/>
        <end position="236"/>
    </location>
</feature>
<feature type="compositionally biased region" description="Basic and acidic residues" evidence="3">
    <location>
        <begin position="71"/>
        <end position="87"/>
    </location>
</feature>
<keyword evidence="2" id="KW-0539">Nucleus</keyword>
<dbReference type="InterPro" id="IPR000953">
    <property type="entry name" value="Chromo/chromo_shadow_dom"/>
</dbReference>
<evidence type="ECO:0000256" key="1">
    <source>
        <dbReference type="ARBA" id="ARBA00004123"/>
    </source>
</evidence>
<evidence type="ECO:0000313" key="5">
    <source>
        <dbReference type="EMBL" id="KFB39966.1"/>
    </source>
</evidence>
<dbReference type="EMBL" id="ATLV01015034">
    <property type="status" value="NOT_ANNOTATED_CDS"/>
    <property type="molecule type" value="Genomic_DNA"/>
</dbReference>
<proteinExistence type="predicted"/>
<evidence type="ECO:0000313" key="6">
    <source>
        <dbReference type="EnsemblMetazoa" id="ASIC007351-PA"/>
    </source>
</evidence>
<dbReference type="VEuPathDB" id="VectorBase:ASIS011492"/>
<dbReference type="VEuPathDB" id="VectorBase:ASIC007351"/>
<organism evidence="5">
    <name type="scientific">Anopheles sinensis</name>
    <name type="common">Mosquito</name>
    <dbReference type="NCBI Taxonomy" id="74873"/>
    <lineage>
        <taxon>Eukaryota</taxon>
        <taxon>Metazoa</taxon>
        <taxon>Ecdysozoa</taxon>
        <taxon>Arthropoda</taxon>
        <taxon>Hexapoda</taxon>
        <taxon>Insecta</taxon>
        <taxon>Pterygota</taxon>
        <taxon>Neoptera</taxon>
        <taxon>Endopterygota</taxon>
        <taxon>Diptera</taxon>
        <taxon>Nematocera</taxon>
        <taxon>Culicoidea</taxon>
        <taxon>Culicidae</taxon>
        <taxon>Anophelinae</taxon>
        <taxon>Anopheles</taxon>
    </lineage>
</organism>
<dbReference type="GO" id="GO:0005694">
    <property type="term" value="C:chromosome"/>
    <property type="evidence" value="ECO:0007669"/>
    <property type="project" value="UniProtKB-ARBA"/>
</dbReference>
<keyword evidence="7" id="KW-1185">Reference proteome</keyword>
<dbReference type="InterPro" id="IPR016197">
    <property type="entry name" value="Chromo-like_dom_sf"/>
</dbReference>
<feature type="domain" description="Chromo" evidence="4">
    <location>
        <begin position="241"/>
        <end position="299"/>
    </location>
</feature>
<evidence type="ECO:0000313" key="7">
    <source>
        <dbReference type="Proteomes" id="UP000030765"/>
    </source>
</evidence>
<reference evidence="6" key="2">
    <citation type="submission" date="2020-05" db="UniProtKB">
        <authorList>
            <consortium name="EnsemblMetazoa"/>
        </authorList>
    </citation>
    <scope>IDENTIFICATION</scope>
</reference>
<dbReference type="EMBL" id="KE524999">
    <property type="protein sequence ID" value="KFB39966.1"/>
    <property type="molecule type" value="Genomic_DNA"/>
</dbReference>
<dbReference type="CDD" id="cd00034">
    <property type="entry name" value="CSD"/>
    <property type="match status" value="1"/>
</dbReference>
<dbReference type="Proteomes" id="UP000030765">
    <property type="component" value="Unassembled WGS sequence"/>
</dbReference>